<dbReference type="EMBL" id="SMCP01000009">
    <property type="protein sequence ID" value="TCV85284.1"/>
    <property type="molecule type" value="Genomic_DNA"/>
</dbReference>
<accession>A0A4R3Y4I1</accession>
<keyword evidence="4" id="KW-1185">Reference proteome</keyword>
<name>A0A4R3Y4I1_9PAST</name>
<protein>
    <submittedName>
        <fullName evidence="2">DUF721 domain-containing protein</fullName>
    </submittedName>
    <submittedName>
        <fullName evidence="1">Uncharacterized protein DUF721</fullName>
    </submittedName>
</protein>
<reference evidence="1 3" key="1">
    <citation type="submission" date="2019-03" db="EMBL/GenBank/DDBJ databases">
        <title>Genomic Encyclopedia of Type Strains, Phase IV (KMG-IV): sequencing the most valuable type-strain genomes for metagenomic binning, comparative biology and taxonomic classification.</title>
        <authorList>
            <person name="Goeker M."/>
        </authorList>
    </citation>
    <scope>NUCLEOTIDE SEQUENCE [LARGE SCALE GENOMIC DNA]</scope>
    <source>
        <strain evidence="1 3">DSM 28140</strain>
    </source>
</reference>
<proteinExistence type="predicted"/>
<dbReference type="InterPro" id="IPR007922">
    <property type="entry name" value="DciA-like"/>
</dbReference>
<evidence type="ECO:0000313" key="4">
    <source>
        <dbReference type="Proteomes" id="UP000305526"/>
    </source>
</evidence>
<dbReference type="Proteomes" id="UP000294619">
    <property type="component" value="Unassembled WGS sequence"/>
</dbReference>
<evidence type="ECO:0000313" key="3">
    <source>
        <dbReference type="Proteomes" id="UP000294619"/>
    </source>
</evidence>
<dbReference type="Proteomes" id="UP000305526">
    <property type="component" value="Unassembled WGS sequence"/>
</dbReference>
<comment type="caution">
    <text evidence="1">The sequence shown here is derived from an EMBL/GenBank/DDBJ whole genome shotgun (WGS) entry which is preliminary data.</text>
</comment>
<dbReference type="RefSeq" id="WP_132967654.1">
    <property type="nucleotide sequence ID" value="NZ_LEKL01000083.1"/>
</dbReference>
<organism evidence="1 3">
    <name type="scientific">Testudinibacter aquarius</name>
    <dbReference type="NCBI Taxonomy" id="1524974"/>
    <lineage>
        <taxon>Bacteria</taxon>
        <taxon>Pseudomonadati</taxon>
        <taxon>Pseudomonadota</taxon>
        <taxon>Gammaproteobacteria</taxon>
        <taxon>Pasteurellales</taxon>
        <taxon>Pasteurellaceae</taxon>
        <taxon>Testudinibacter</taxon>
    </lineage>
</organism>
<reference evidence="2 4" key="2">
    <citation type="submission" date="2019-05" db="EMBL/GenBank/DDBJ databases">
        <title>Pasteurellaceae isolates from reptiles.</title>
        <authorList>
            <person name="Bojesen A.M."/>
            <person name="Lund E."/>
        </authorList>
    </citation>
    <scope>NUCLEOTIDE SEQUENCE [LARGE SCALE GENOMIC DNA]</scope>
    <source>
        <strain evidence="2 4">ELNT2x</strain>
    </source>
</reference>
<dbReference type="Pfam" id="PF05258">
    <property type="entry name" value="DciA"/>
    <property type="match status" value="1"/>
</dbReference>
<evidence type="ECO:0000313" key="2">
    <source>
        <dbReference type="EMBL" id="TNG92106.1"/>
    </source>
</evidence>
<evidence type="ECO:0000313" key="1">
    <source>
        <dbReference type="EMBL" id="TCV85284.1"/>
    </source>
</evidence>
<sequence length="102" mass="11749">MRYNKMKNITDIVEKSPLAEIARRSLVLGDLNRTLQQCFPAEFKGRFRVANIRDEVLYCEVQNATLRQGILFRQAELLALVQQAFPAVKRLVFNINPELATL</sequence>
<dbReference type="AlphaFoldDB" id="A0A4R3Y4I1"/>
<gene>
    <name evidence="1" type="ORF">EDC16_10962</name>
    <name evidence="2" type="ORF">FHQ21_05530</name>
</gene>
<dbReference type="EMBL" id="VDGV01000039">
    <property type="protein sequence ID" value="TNG92106.1"/>
    <property type="molecule type" value="Genomic_DNA"/>
</dbReference>